<reference evidence="5" key="2">
    <citation type="submission" date="2019-10" db="EMBL/GenBank/DDBJ databases">
        <authorList>
            <consortium name="NCBI Genome Project"/>
        </authorList>
    </citation>
    <scope>NUCLEOTIDE SEQUENCE</scope>
    <source>
        <strain evidence="5">NI907</strain>
    </source>
</reference>
<keyword evidence="3" id="KW-0732">Signal</keyword>
<dbReference type="Proteomes" id="UP000515153">
    <property type="component" value="Unplaced"/>
</dbReference>
<feature type="chain" id="PRO_5028258809" description="Tetraspanin Tsp3" evidence="3">
    <location>
        <begin position="21"/>
        <end position="320"/>
    </location>
</feature>
<dbReference type="AlphaFoldDB" id="A0A6P8ATJ3"/>
<organism evidence="4 5">
    <name type="scientific">Pyricularia grisea</name>
    <name type="common">Crabgrass-specific blast fungus</name>
    <name type="synonym">Magnaporthe grisea</name>
    <dbReference type="NCBI Taxonomy" id="148305"/>
    <lineage>
        <taxon>Eukaryota</taxon>
        <taxon>Fungi</taxon>
        <taxon>Dikarya</taxon>
        <taxon>Ascomycota</taxon>
        <taxon>Pezizomycotina</taxon>
        <taxon>Sordariomycetes</taxon>
        <taxon>Sordariomycetidae</taxon>
        <taxon>Magnaporthales</taxon>
        <taxon>Pyriculariaceae</taxon>
        <taxon>Pyricularia</taxon>
    </lineage>
</organism>
<feature type="signal peptide" evidence="3">
    <location>
        <begin position="1"/>
        <end position="20"/>
    </location>
</feature>
<feature type="region of interest" description="Disordered" evidence="1">
    <location>
        <begin position="249"/>
        <end position="320"/>
    </location>
</feature>
<gene>
    <name evidence="5" type="ORF">PgNI_09180</name>
</gene>
<name>A0A6P8ATJ3_PYRGI</name>
<evidence type="ECO:0000313" key="5">
    <source>
        <dbReference type="RefSeq" id="XP_030978217.1"/>
    </source>
</evidence>
<feature type="transmembrane region" description="Helical" evidence="2">
    <location>
        <begin position="83"/>
        <end position="104"/>
    </location>
</feature>
<evidence type="ECO:0000256" key="2">
    <source>
        <dbReference type="SAM" id="Phobius"/>
    </source>
</evidence>
<evidence type="ECO:0000313" key="4">
    <source>
        <dbReference type="Proteomes" id="UP000515153"/>
    </source>
</evidence>
<keyword evidence="2" id="KW-0812">Transmembrane</keyword>
<evidence type="ECO:0008006" key="6">
    <source>
        <dbReference type="Google" id="ProtNLM"/>
    </source>
</evidence>
<dbReference type="KEGG" id="pgri:PgNI_09180"/>
<reference evidence="5" key="1">
    <citation type="journal article" date="2019" name="Mol. Biol. Evol.">
        <title>Blast fungal genomes show frequent chromosomal changes, gene gains and losses, and effector gene turnover.</title>
        <authorList>
            <person name="Gomez Luciano L.B."/>
            <person name="Jason Tsai I."/>
            <person name="Chuma I."/>
            <person name="Tosa Y."/>
            <person name="Chen Y.H."/>
            <person name="Li J.Y."/>
            <person name="Li M.Y."/>
            <person name="Jade Lu M.Y."/>
            <person name="Nakayashiki H."/>
            <person name="Li W.H."/>
        </authorList>
    </citation>
    <scope>NUCLEOTIDE SEQUENCE</scope>
    <source>
        <strain evidence="5">NI907</strain>
    </source>
</reference>
<evidence type="ECO:0000256" key="3">
    <source>
        <dbReference type="SAM" id="SignalP"/>
    </source>
</evidence>
<accession>A0A6P8ATJ3</accession>
<dbReference type="GeneID" id="41964076"/>
<feature type="transmembrane region" description="Helical" evidence="2">
    <location>
        <begin position="188"/>
        <end position="211"/>
    </location>
</feature>
<reference evidence="5" key="3">
    <citation type="submission" date="2025-08" db="UniProtKB">
        <authorList>
            <consortium name="RefSeq"/>
        </authorList>
    </citation>
    <scope>IDENTIFICATION</scope>
    <source>
        <strain evidence="5">NI907</strain>
    </source>
</reference>
<keyword evidence="4" id="KW-1185">Reference proteome</keyword>
<sequence length="320" mass="35587">MPGILPLVVMGLLFLGIVGAAIYETVHATQLSLPTSPLTIPVLLLPLLALANTVFAVRSTALRLRARGDHATAKPFPPHPTTLVTVLQIVQAIIAAVLATLLAATPAVDSCLLEQRWQRMYSAHDGDGIRRIQDVLGCCGFNSPRDRAWPFPHGRGGQQTRCEEAWGRHGSCREPWTGAMRVGVGVELGVVAIVEIVQVLILLVLTGFPYVRRGLWYIMNHQTHRREYPVHNAWRERCPHDRERNRALYRDRPLLADQEDSDSESNGQEDEADNEQQCNHCGRKGGDAEQTQQQQQQQQSGNNLLSLDSSIVPNVWRVDN</sequence>
<dbReference type="RefSeq" id="XP_030978217.1">
    <property type="nucleotide sequence ID" value="XM_031129168.1"/>
</dbReference>
<feature type="compositionally biased region" description="Acidic residues" evidence="1">
    <location>
        <begin position="257"/>
        <end position="274"/>
    </location>
</feature>
<feature type="compositionally biased region" description="Low complexity" evidence="1">
    <location>
        <begin position="290"/>
        <end position="299"/>
    </location>
</feature>
<keyword evidence="2" id="KW-1133">Transmembrane helix</keyword>
<protein>
    <recommendedName>
        <fullName evidence="6">Tetraspanin Tsp3</fullName>
    </recommendedName>
</protein>
<proteinExistence type="predicted"/>
<feature type="transmembrane region" description="Helical" evidence="2">
    <location>
        <begin position="36"/>
        <end position="57"/>
    </location>
</feature>
<evidence type="ECO:0000256" key="1">
    <source>
        <dbReference type="SAM" id="MobiDB-lite"/>
    </source>
</evidence>
<keyword evidence="2" id="KW-0472">Membrane</keyword>
<feature type="compositionally biased region" description="Polar residues" evidence="1">
    <location>
        <begin position="300"/>
        <end position="312"/>
    </location>
</feature>